<feature type="compositionally biased region" description="Low complexity" evidence="1">
    <location>
        <begin position="322"/>
        <end position="335"/>
    </location>
</feature>
<keyword evidence="3" id="KW-1185">Reference proteome</keyword>
<feature type="compositionally biased region" description="Low complexity" evidence="1">
    <location>
        <begin position="183"/>
        <end position="210"/>
    </location>
</feature>
<name>A0ABQ7H4N2_DUNSA</name>
<protein>
    <submittedName>
        <fullName evidence="2">Uncharacterized protein</fullName>
    </submittedName>
</protein>
<accession>A0ABQ7H4N2</accession>
<feature type="compositionally biased region" description="Polar residues" evidence="1">
    <location>
        <begin position="10"/>
        <end position="34"/>
    </location>
</feature>
<feature type="compositionally biased region" description="Polar residues" evidence="1">
    <location>
        <begin position="354"/>
        <end position="370"/>
    </location>
</feature>
<feature type="compositionally biased region" description="Low complexity" evidence="1">
    <location>
        <begin position="246"/>
        <end position="279"/>
    </location>
</feature>
<feature type="compositionally biased region" description="Polar residues" evidence="1">
    <location>
        <begin position="225"/>
        <end position="234"/>
    </location>
</feature>
<feature type="region of interest" description="Disordered" evidence="1">
    <location>
        <begin position="141"/>
        <end position="370"/>
    </location>
</feature>
<evidence type="ECO:0000256" key="1">
    <source>
        <dbReference type="SAM" id="MobiDB-lite"/>
    </source>
</evidence>
<feature type="compositionally biased region" description="Pro residues" evidence="1">
    <location>
        <begin position="211"/>
        <end position="222"/>
    </location>
</feature>
<dbReference type="Proteomes" id="UP000815325">
    <property type="component" value="Unassembled WGS sequence"/>
</dbReference>
<evidence type="ECO:0000313" key="3">
    <source>
        <dbReference type="Proteomes" id="UP000815325"/>
    </source>
</evidence>
<comment type="caution">
    <text evidence="2">The sequence shown here is derived from an EMBL/GenBank/DDBJ whole genome shotgun (WGS) entry which is preliminary data.</text>
</comment>
<feature type="region of interest" description="Disordered" evidence="1">
    <location>
        <begin position="1"/>
        <end position="96"/>
    </location>
</feature>
<dbReference type="EMBL" id="MU069476">
    <property type="protein sequence ID" value="KAF5841821.1"/>
    <property type="molecule type" value="Genomic_DNA"/>
</dbReference>
<feature type="region of interest" description="Disordered" evidence="1">
    <location>
        <begin position="395"/>
        <end position="416"/>
    </location>
</feature>
<evidence type="ECO:0000313" key="2">
    <source>
        <dbReference type="EMBL" id="KAF5841821.1"/>
    </source>
</evidence>
<organism evidence="2 3">
    <name type="scientific">Dunaliella salina</name>
    <name type="common">Green alga</name>
    <name type="synonym">Protococcus salinus</name>
    <dbReference type="NCBI Taxonomy" id="3046"/>
    <lineage>
        <taxon>Eukaryota</taxon>
        <taxon>Viridiplantae</taxon>
        <taxon>Chlorophyta</taxon>
        <taxon>core chlorophytes</taxon>
        <taxon>Chlorophyceae</taxon>
        <taxon>CS clade</taxon>
        <taxon>Chlamydomonadales</taxon>
        <taxon>Dunaliellaceae</taxon>
        <taxon>Dunaliella</taxon>
    </lineage>
</organism>
<feature type="compositionally biased region" description="Polar residues" evidence="1">
    <location>
        <begin position="54"/>
        <end position="76"/>
    </location>
</feature>
<sequence length="577" mass="56565">MHTRTGIADSPSQPRTSNSKALSHQNSANSTHKTATPAAAGIGVGEAGASSSSCNSTGISKHASPNGQAQGPTSAMASGEGIASNGGAGGAAPAPAPSLLTASSSALIELQELRKENTLLHTRLHKAEAIAHALMHNANANGGVPMAGGPNLQPHHPYPHPHTLLHSHGGPGTPAGLPPPAPFRRSPASRATLSQSLPLVPLPSTAEGSSPQPPSTGYPSPPTSVFATNSSGNARVTPPRQPSFLGSNSSGTSSSASGGTGGTAIARSSSSWGQAQGQGRLVAGSPKTGPFVGASGGAPPALSATVSAPLPLNPSQQKHHPNPQQQQHQQHQAGSVGSGSIGSSSQYSDPPSPTLSQITQQMSARSLTSGLRVSTTGQLLAPPAALNTSITSSGSAGGVGSNGVAAPGSSVSGTPVGASRQVLPGMQHAGGVSSVGVATPPSMPLSLPPGCGPGGGGPAGTQQLCSFQSASFSVPGHGTLGTGVLSGGSGGAVARECRLGRPTEWAGDALTRMAYAGASKCWPLPQGAPNVSRGCVGGRCLGKDAPNGVGSYTCIGWCAQNGLHGERCLGKNVPQLV</sequence>
<proteinExistence type="predicted"/>
<gene>
    <name evidence="2" type="ORF">DUNSADRAFT_11137</name>
</gene>
<feature type="compositionally biased region" description="Low complexity" evidence="1">
    <location>
        <begin position="402"/>
        <end position="413"/>
    </location>
</feature>
<reference evidence="2" key="1">
    <citation type="submission" date="2017-08" db="EMBL/GenBank/DDBJ databases">
        <authorList>
            <person name="Polle J.E."/>
            <person name="Barry K."/>
            <person name="Cushman J."/>
            <person name="Schmutz J."/>
            <person name="Tran D."/>
            <person name="Hathwaick L.T."/>
            <person name="Yim W.C."/>
            <person name="Jenkins J."/>
            <person name="Mckie-Krisberg Z.M."/>
            <person name="Prochnik S."/>
            <person name="Lindquist E."/>
            <person name="Dockter R.B."/>
            <person name="Adam C."/>
            <person name="Molina H."/>
            <person name="Bunkerborg J."/>
            <person name="Jin E."/>
            <person name="Buchheim M."/>
            <person name="Magnuson J."/>
        </authorList>
    </citation>
    <scope>NUCLEOTIDE SEQUENCE</scope>
    <source>
        <strain evidence="2">CCAP 19/18</strain>
    </source>
</reference>